<keyword evidence="8" id="KW-0282">Flagellum</keyword>
<keyword evidence="8" id="KW-0969">Cilium</keyword>
<comment type="caution">
    <text evidence="8">The sequence shown here is derived from an EMBL/GenBank/DDBJ whole genome shotgun (WGS) entry which is preliminary data.</text>
</comment>
<comment type="similarity">
    <text evidence="2 4">Belongs to the flagella basal body rod proteins family.</text>
</comment>
<dbReference type="Pfam" id="PF22692">
    <property type="entry name" value="LlgE_F_G_D1"/>
    <property type="match status" value="1"/>
</dbReference>
<evidence type="ECO:0000256" key="3">
    <source>
        <dbReference type="ARBA" id="ARBA00023143"/>
    </source>
</evidence>
<gene>
    <name evidence="8" type="ORF">J2S06_000811</name>
</gene>
<dbReference type="Pfam" id="PF06429">
    <property type="entry name" value="Flg_bbr_C"/>
    <property type="match status" value="1"/>
</dbReference>
<keyword evidence="9" id="KW-1185">Reference proteome</keyword>
<evidence type="ECO:0000313" key="9">
    <source>
        <dbReference type="Proteomes" id="UP001225646"/>
    </source>
</evidence>
<dbReference type="InterPro" id="IPR020013">
    <property type="entry name" value="Flagellar_FlgE/F/G"/>
</dbReference>
<dbReference type="InterPro" id="IPR037925">
    <property type="entry name" value="FlgE/F/G-like"/>
</dbReference>
<dbReference type="PROSITE" id="PS00588">
    <property type="entry name" value="FLAGELLA_BB_ROD"/>
    <property type="match status" value="1"/>
</dbReference>
<evidence type="ECO:0000256" key="2">
    <source>
        <dbReference type="ARBA" id="ARBA00009677"/>
    </source>
</evidence>
<dbReference type="InterPro" id="IPR001444">
    <property type="entry name" value="Flag_bb_rod_N"/>
</dbReference>
<evidence type="ECO:0000313" key="8">
    <source>
        <dbReference type="EMBL" id="MDQ0161741.1"/>
    </source>
</evidence>
<keyword evidence="3 4" id="KW-0975">Bacterial flagellum</keyword>
<feature type="domain" description="Flagellar hook protein FlgE/F/G-like D1" evidence="7">
    <location>
        <begin position="135"/>
        <end position="162"/>
    </location>
</feature>
<dbReference type="InterPro" id="IPR053967">
    <property type="entry name" value="LlgE_F_G-like_D1"/>
</dbReference>
<evidence type="ECO:0000259" key="6">
    <source>
        <dbReference type="Pfam" id="PF06429"/>
    </source>
</evidence>
<dbReference type="PANTHER" id="PTHR30435:SF1">
    <property type="entry name" value="FLAGELLAR HOOK PROTEIN FLGE"/>
    <property type="match status" value="1"/>
</dbReference>
<name>A0ABT9VL96_9BACI</name>
<evidence type="ECO:0000259" key="5">
    <source>
        <dbReference type="Pfam" id="PF00460"/>
    </source>
</evidence>
<dbReference type="RefSeq" id="WP_419151348.1">
    <property type="nucleotide sequence ID" value="NZ_JAUSTR010000001.1"/>
</dbReference>
<feature type="domain" description="Flagellar basal-body/hook protein C-terminal" evidence="6">
    <location>
        <begin position="460"/>
        <end position="504"/>
    </location>
</feature>
<dbReference type="InterPro" id="IPR019776">
    <property type="entry name" value="Flagellar_basal_body_rod_CS"/>
</dbReference>
<dbReference type="NCBIfam" id="TIGR03506">
    <property type="entry name" value="FlgEFG_subfam"/>
    <property type="match status" value="1"/>
</dbReference>
<feature type="domain" description="Flagellar basal body rod protein N-terminal" evidence="5">
    <location>
        <begin position="5"/>
        <end position="35"/>
    </location>
</feature>
<dbReference type="SUPFAM" id="SSF117143">
    <property type="entry name" value="Flagellar hook protein flgE"/>
    <property type="match status" value="1"/>
</dbReference>
<dbReference type="Pfam" id="PF00460">
    <property type="entry name" value="Flg_bb_rod"/>
    <property type="match status" value="1"/>
</dbReference>
<comment type="subcellular location">
    <subcellularLocation>
        <location evidence="1 4">Bacterial flagellum basal body</location>
    </subcellularLocation>
</comment>
<accession>A0ABT9VL96</accession>
<evidence type="ECO:0000256" key="4">
    <source>
        <dbReference type="RuleBase" id="RU362116"/>
    </source>
</evidence>
<dbReference type="InterPro" id="IPR010930">
    <property type="entry name" value="Flg_bb/hook_C_dom"/>
</dbReference>
<evidence type="ECO:0000259" key="7">
    <source>
        <dbReference type="Pfam" id="PF22692"/>
    </source>
</evidence>
<proteinExistence type="inferred from homology"/>
<protein>
    <recommendedName>
        <fullName evidence="4">Flagellar hook protein FlgE</fullName>
    </recommendedName>
</protein>
<reference evidence="8 9" key="1">
    <citation type="submission" date="2023-07" db="EMBL/GenBank/DDBJ databases">
        <title>Genomic Encyclopedia of Type Strains, Phase IV (KMG-IV): sequencing the most valuable type-strain genomes for metagenomic binning, comparative biology and taxonomic classification.</title>
        <authorList>
            <person name="Goeker M."/>
        </authorList>
    </citation>
    <scope>NUCLEOTIDE SEQUENCE [LARGE SCALE GENOMIC DNA]</scope>
    <source>
        <strain evidence="8 9">DSM 19092</strain>
    </source>
</reference>
<dbReference type="EMBL" id="JAUSTR010000001">
    <property type="protein sequence ID" value="MDQ0161741.1"/>
    <property type="molecule type" value="Genomic_DNA"/>
</dbReference>
<evidence type="ECO:0000256" key="1">
    <source>
        <dbReference type="ARBA" id="ARBA00004117"/>
    </source>
</evidence>
<comment type="function">
    <text evidence="4">A flexible structure which links the flagellar filament to the drive apparatus in the basal body.</text>
</comment>
<organism evidence="8 9">
    <name type="scientific">Aeribacillus alveayuensis</name>
    <dbReference type="NCBI Taxonomy" id="279215"/>
    <lineage>
        <taxon>Bacteria</taxon>
        <taxon>Bacillati</taxon>
        <taxon>Bacillota</taxon>
        <taxon>Bacilli</taxon>
        <taxon>Bacillales</taxon>
        <taxon>Bacillaceae</taxon>
        <taxon>Aeribacillus</taxon>
    </lineage>
</organism>
<dbReference type="PANTHER" id="PTHR30435">
    <property type="entry name" value="FLAGELLAR PROTEIN"/>
    <property type="match status" value="1"/>
</dbReference>
<sequence>MLRSMYSGISGMKNFQLKLDVIGNNIANVNTYGFKKSRVTFKELVNQQLSGASAQAGGLGGVNPKQIGLGSTIGTVDTIHTTGPTQTTSRTLDLAITGDGFFPVATITDFSRVNIDMGGNIGDNKITGRINNAVELAYTRAGNFYLDERGYLVTGDGMYIIGETGEKSVPTDDGITKANNALTSISSFATPYEDMVEKLKQIYKQANDLMGAYEQYNEAVEIYIENGSDDTSPYYDAMESALQALQTIYTNFNDDVTNASTGFDVIVNNFKTALNNLNTSIDTFNGASPIVDILTKITSAVDTIGGKYPDASSLSLETPASVSDMDLLNKLINTLESYSVDLENVGRAVMEFEEAAASLKEPSWTDSLSGSAGLIQIPLTAKSFSIGPDGLITFVNKKGELNVAGQIRLANFPNPGGLEKIGGNLFKESTNSGTIDQDGNGIELEELFAPGSEGTGLIKPGSLEMSNVDLSEEFTEMIVAQRGFQSNTKIITTSDEILQEIMNIKR</sequence>
<keyword evidence="8" id="KW-0966">Cell projection</keyword>
<dbReference type="Proteomes" id="UP001225646">
    <property type="component" value="Unassembled WGS sequence"/>
</dbReference>